<dbReference type="Proteomes" id="UP000247591">
    <property type="component" value="Unassembled WGS sequence"/>
</dbReference>
<evidence type="ECO:0000313" key="7">
    <source>
        <dbReference type="Proteomes" id="UP000247591"/>
    </source>
</evidence>
<evidence type="ECO:0000256" key="2">
    <source>
        <dbReference type="ARBA" id="ARBA00022679"/>
    </source>
</evidence>
<comment type="caution">
    <text evidence="6">The sequence shown here is derived from an EMBL/GenBank/DDBJ whole genome shotgun (WGS) entry which is preliminary data.</text>
</comment>
<keyword evidence="3" id="KW-0547">Nucleotide-binding</keyword>
<accession>A0A318RPA6</accession>
<dbReference type="InterPro" id="IPR011009">
    <property type="entry name" value="Kinase-like_dom_sf"/>
</dbReference>
<sequence>MSADDELSASQLRRGGELGKVAAHSAIRRVRSRAVTLGGSHDERRRRAEQDALAAADELITVLGSMKGAAMKVGQFLSLLDLDMVPRSARGAFNQKLAILRDNAPRVSNETMLGVLGAELGPKMSEFAHIDPEPLAAASIGQVYRATLVDGRSVAVKVQYPGIDAVVRADLKNLAIALRLYKKLLPTVDPQSFVREITGNILAELDYEAEADNQRRLSVRYAGHPFIQIPDVIESLCTARVLTTELVTGIGLTEVAGLDAETRDQVGEVIYRFYCGSIHTDATFCGDPHPGNVILADDGRVAFLDFGSSKTMSKGSLRLEQQSLIAARAGDAAGVASILRRGGVLVNEESITDEDVLDYVRDSTWWHMNDEALTITPQIANTAMIAAVHPATDYGGHAREQRFPEEHLMARRVEFYTCAMLGQLGATANWYRIEAEWLTDAEPETELGQIDQWWRRRTFSD</sequence>
<dbReference type="InterPro" id="IPR034646">
    <property type="entry name" value="ADCK3_dom"/>
</dbReference>
<evidence type="ECO:0000256" key="1">
    <source>
        <dbReference type="ARBA" id="ARBA00009670"/>
    </source>
</evidence>
<dbReference type="OrthoDB" id="9795390at2"/>
<keyword evidence="4" id="KW-0067">ATP-binding</keyword>
<dbReference type="PANTHER" id="PTHR43851">
    <property type="match status" value="1"/>
</dbReference>
<keyword evidence="2" id="KW-0808">Transferase</keyword>
<dbReference type="RefSeq" id="WP_110469913.1">
    <property type="nucleotide sequence ID" value="NZ_QJSP01000007.1"/>
</dbReference>
<organism evidence="6 7">
    <name type="scientific">Williamsia limnetica</name>
    <dbReference type="NCBI Taxonomy" id="882452"/>
    <lineage>
        <taxon>Bacteria</taxon>
        <taxon>Bacillati</taxon>
        <taxon>Actinomycetota</taxon>
        <taxon>Actinomycetes</taxon>
        <taxon>Mycobacteriales</taxon>
        <taxon>Nocardiaceae</taxon>
        <taxon>Williamsia</taxon>
    </lineage>
</organism>
<comment type="similarity">
    <text evidence="1">Belongs to the protein kinase superfamily. ADCK protein kinase family.</text>
</comment>
<dbReference type="GO" id="GO:0005524">
    <property type="term" value="F:ATP binding"/>
    <property type="evidence" value="ECO:0007669"/>
    <property type="project" value="UniProtKB-KW"/>
</dbReference>
<dbReference type="SUPFAM" id="SSF56112">
    <property type="entry name" value="Protein kinase-like (PK-like)"/>
    <property type="match status" value="1"/>
</dbReference>
<proteinExistence type="inferred from homology"/>
<feature type="domain" description="ABC1 atypical kinase-like" evidence="5">
    <location>
        <begin position="100"/>
        <end position="337"/>
    </location>
</feature>
<keyword evidence="7" id="KW-1185">Reference proteome</keyword>
<dbReference type="EMBL" id="QJSP01000007">
    <property type="protein sequence ID" value="PYE16784.1"/>
    <property type="molecule type" value="Genomic_DNA"/>
</dbReference>
<dbReference type="InterPro" id="IPR051409">
    <property type="entry name" value="Atypical_kinase_ADCK"/>
</dbReference>
<evidence type="ECO:0000313" key="6">
    <source>
        <dbReference type="EMBL" id="PYE16784.1"/>
    </source>
</evidence>
<gene>
    <name evidence="6" type="ORF">DFR67_10724</name>
</gene>
<dbReference type="Pfam" id="PF03109">
    <property type="entry name" value="ABC1"/>
    <property type="match status" value="1"/>
</dbReference>
<protein>
    <submittedName>
        <fullName evidence="6">ABC1 family protein</fullName>
    </submittedName>
</protein>
<evidence type="ECO:0000259" key="5">
    <source>
        <dbReference type="Pfam" id="PF03109"/>
    </source>
</evidence>
<dbReference type="InterPro" id="IPR004147">
    <property type="entry name" value="ABC1_dom"/>
</dbReference>
<name>A0A318RPA6_WILLI</name>
<dbReference type="PANTHER" id="PTHR43851:SF3">
    <property type="entry name" value="COENZYME Q8"/>
    <property type="match status" value="1"/>
</dbReference>
<evidence type="ECO:0000256" key="4">
    <source>
        <dbReference type="ARBA" id="ARBA00022840"/>
    </source>
</evidence>
<dbReference type="GO" id="GO:0016740">
    <property type="term" value="F:transferase activity"/>
    <property type="evidence" value="ECO:0007669"/>
    <property type="project" value="UniProtKB-KW"/>
</dbReference>
<reference evidence="6 7" key="1">
    <citation type="submission" date="2018-06" db="EMBL/GenBank/DDBJ databases">
        <title>Genomic Encyclopedia of Type Strains, Phase IV (KMG-IV): sequencing the most valuable type-strain genomes for metagenomic binning, comparative biology and taxonomic classification.</title>
        <authorList>
            <person name="Goeker M."/>
        </authorList>
    </citation>
    <scope>NUCLEOTIDE SEQUENCE [LARGE SCALE GENOMIC DNA]</scope>
    <source>
        <strain evidence="6 7">DSM 45521</strain>
    </source>
</reference>
<dbReference type="AlphaFoldDB" id="A0A318RPA6"/>
<dbReference type="CDD" id="cd13970">
    <property type="entry name" value="ABC1_ADCK3"/>
    <property type="match status" value="1"/>
</dbReference>
<evidence type="ECO:0000256" key="3">
    <source>
        <dbReference type="ARBA" id="ARBA00022741"/>
    </source>
</evidence>